<evidence type="ECO:0000313" key="1">
    <source>
        <dbReference type="EMBL" id="MCD2192826.1"/>
    </source>
</evidence>
<reference evidence="1 2" key="1">
    <citation type="submission" date="2021-11" db="EMBL/GenBank/DDBJ databases">
        <title>Draft genome sequence of Actinomycetospora sp. SF1 isolated from the rhizosphere soil.</title>
        <authorList>
            <person name="Duangmal K."/>
            <person name="Chantavorakit T."/>
        </authorList>
    </citation>
    <scope>NUCLEOTIDE SEQUENCE [LARGE SCALE GENOMIC DNA]</scope>
    <source>
        <strain evidence="1 2">TBRC 5722</strain>
    </source>
</reference>
<name>A0ABS8P3K2_9PSEU</name>
<gene>
    <name evidence="1" type="ORF">LQ327_05415</name>
</gene>
<keyword evidence="2" id="KW-1185">Reference proteome</keyword>
<dbReference type="RefSeq" id="WP_230730492.1">
    <property type="nucleotide sequence ID" value="NZ_JAJNDB010000001.1"/>
</dbReference>
<comment type="caution">
    <text evidence="1">The sequence shown here is derived from an EMBL/GenBank/DDBJ whole genome shotgun (WGS) entry which is preliminary data.</text>
</comment>
<protein>
    <recommendedName>
        <fullName evidence="3">TfoX-like protein</fullName>
    </recommendedName>
</protein>
<evidence type="ECO:0000313" key="2">
    <source>
        <dbReference type="Proteomes" id="UP001199469"/>
    </source>
</evidence>
<dbReference type="Proteomes" id="UP001199469">
    <property type="component" value="Unassembled WGS sequence"/>
</dbReference>
<dbReference type="SUPFAM" id="SSF159894">
    <property type="entry name" value="YgaC/TfoX-N like"/>
    <property type="match status" value="1"/>
</dbReference>
<accession>A0ABS8P3K2</accession>
<dbReference type="EMBL" id="JAJNDB010000001">
    <property type="protein sequence ID" value="MCD2192826.1"/>
    <property type="molecule type" value="Genomic_DNA"/>
</dbReference>
<proteinExistence type="predicted"/>
<evidence type="ECO:0008006" key="3">
    <source>
        <dbReference type="Google" id="ProtNLM"/>
    </source>
</evidence>
<sequence>MSDDVFESVAAAAMGVPGVTRRMMFGRDTLLADGHPFVFRNGDRVAVKLPDAAELVAAGEGTVTRMGKRVMQQWISIPLVISSRLTEQVEIARRFVSE</sequence>
<organism evidence="1 2">
    <name type="scientific">Actinomycetospora endophytica</name>
    <dbReference type="NCBI Taxonomy" id="2291215"/>
    <lineage>
        <taxon>Bacteria</taxon>
        <taxon>Bacillati</taxon>
        <taxon>Actinomycetota</taxon>
        <taxon>Actinomycetes</taxon>
        <taxon>Pseudonocardiales</taxon>
        <taxon>Pseudonocardiaceae</taxon>
        <taxon>Actinomycetospora</taxon>
    </lineage>
</organism>